<name>A0A427Y452_9TREE</name>
<sequence>MVTTNDDSKVTKGGPSYAQVAATPAGPSDAAPPPYSHDQVIYPAGRVHVPAPNQHAQYAQHSGGGGEHQPIYQPQTPAQAEGGGVLVYISPYDIALMRARRRFFGAVFWAFVIYLVVGLLDEGPKPSRDNGRESWPRLRLEALARLKGLRLSAIVGDGISEANRKRNGGHWDKHGRWHDGKGITVYAGGAATAAPATSTSVVDAVFAETQ</sequence>
<feature type="region of interest" description="Disordered" evidence="1">
    <location>
        <begin position="1"/>
        <end position="37"/>
    </location>
</feature>
<reference evidence="3 4" key="1">
    <citation type="submission" date="2018-11" db="EMBL/GenBank/DDBJ databases">
        <title>Genome sequence of Apiotrichum porosum DSM 27194.</title>
        <authorList>
            <person name="Aliyu H."/>
            <person name="Gorte O."/>
            <person name="Ochsenreither K."/>
        </authorList>
    </citation>
    <scope>NUCLEOTIDE SEQUENCE [LARGE SCALE GENOMIC DNA]</scope>
    <source>
        <strain evidence="3 4">DSM 27194</strain>
    </source>
</reference>
<keyword evidence="2" id="KW-0472">Membrane</keyword>
<feature type="transmembrane region" description="Helical" evidence="2">
    <location>
        <begin position="103"/>
        <end position="120"/>
    </location>
</feature>
<evidence type="ECO:0000256" key="2">
    <source>
        <dbReference type="SAM" id="Phobius"/>
    </source>
</evidence>
<dbReference type="EMBL" id="RSCE01000002">
    <property type="protein sequence ID" value="RSH85862.1"/>
    <property type="molecule type" value="Genomic_DNA"/>
</dbReference>
<gene>
    <name evidence="3" type="ORF">EHS24_004043</name>
</gene>
<keyword evidence="2" id="KW-0812">Transmembrane</keyword>
<dbReference type="AlphaFoldDB" id="A0A427Y452"/>
<feature type="region of interest" description="Disordered" evidence="1">
    <location>
        <begin position="56"/>
        <end position="76"/>
    </location>
</feature>
<organism evidence="3 4">
    <name type="scientific">Apiotrichum porosum</name>
    <dbReference type="NCBI Taxonomy" id="105984"/>
    <lineage>
        <taxon>Eukaryota</taxon>
        <taxon>Fungi</taxon>
        <taxon>Dikarya</taxon>
        <taxon>Basidiomycota</taxon>
        <taxon>Agaricomycotina</taxon>
        <taxon>Tremellomycetes</taxon>
        <taxon>Trichosporonales</taxon>
        <taxon>Trichosporonaceae</taxon>
        <taxon>Apiotrichum</taxon>
    </lineage>
</organism>
<evidence type="ECO:0000313" key="3">
    <source>
        <dbReference type="EMBL" id="RSH85862.1"/>
    </source>
</evidence>
<evidence type="ECO:0000313" key="4">
    <source>
        <dbReference type="Proteomes" id="UP000279236"/>
    </source>
</evidence>
<proteinExistence type="predicted"/>
<feature type="compositionally biased region" description="Basic and acidic residues" evidence="1">
    <location>
        <begin position="1"/>
        <end position="10"/>
    </location>
</feature>
<protein>
    <submittedName>
        <fullName evidence="3">Uncharacterized protein</fullName>
    </submittedName>
</protein>
<dbReference type="OrthoDB" id="10644136at2759"/>
<dbReference type="Proteomes" id="UP000279236">
    <property type="component" value="Unassembled WGS sequence"/>
</dbReference>
<keyword evidence="4" id="KW-1185">Reference proteome</keyword>
<keyword evidence="2" id="KW-1133">Transmembrane helix</keyword>
<accession>A0A427Y452</accession>
<evidence type="ECO:0000256" key="1">
    <source>
        <dbReference type="SAM" id="MobiDB-lite"/>
    </source>
</evidence>
<dbReference type="GeneID" id="39588586"/>
<dbReference type="RefSeq" id="XP_028478647.1">
    <property type="nucleotide sequence ID" value="XM_028619675.1"/>
</dbReference>
<comment type="caution">
    <text evidence="3">The sequence shown here is derived from an EMBL/GenBank/DDBJ whole genome shotgun (WGS) entry which is preliminary data.</text>
</comment>